<dbReference type="Proteomes" id="UP000635477">
    <property type="component" value="Unassembled WGS sequence"/>
</dbReference>
<proteinExistence type="predicted"/>
<sequence length="179" mass="19628">MVLPTQFSGRCCITVSSQLPDVKPSKGEKGEKGPGRDKLGRGAGLVLFPAAPTRRIDRGNVFEKVKAEVPELVGMGLLKTLLDLPHAYGPGPTKPNCLDSASYNIPVPHEKKKKKKKLERFCQPSNVLIAVSTHCYTTNQQRLLRQSPKAKRQRPSQGDRKATARHPPGRPVDVALMMS</sequence>
<name>A0A8H4UH09_9HYPO</name>
<dbReference type="EMBL" id="JABEYC010000587">
    <property type="protein sequence ID" value="KAF4975940.1"/>
    <property type="molecule type" value="Genomic_DNA"/>
</dbReference>
<dbReference type="AlphaFoldDB" id="A0A8H4UH09"/>
<accession>A0A8H4UH09</accession>
<evidence type="ECO:0000256" key="1">
    <source>
        <dbReference type="SAM" id="MobiDB-lite"/>
    </source>
</evidence>
<organism evidence="2 3">
    <name type="scientific">Fusarium zealandicum</name>
    <dbReference type="NCBI Taxonomy" id="1053134"/>
    <lineage>
        <taxon>Eukaryota</taxon>
        <taxon>Fungi</taxon>
        <taxon>Dikarya</taxon>
        <taxon>Ascomycota</taxon>
        <taxon>Pezizomycotina</taxon>
        <taxon>Sordariomycetes</taxon>
        <taxon>Hypocreomycetidae</taxon>
        <taxon>Hypocreales</taxon>
        <taxon>Nectriaceae</taxon>
        <taxon>Fusarium</taxon>
        <taxon>Fusarium staphyleae species complex</taxon>
    </lineage>
</organism>
<feature type="compositionally biased region" description="Basic and acidic residues" evidence="1">
    <location>
        <begin position="23"/>
        <end position="40"/>
    </location>
</feature>
<reference evidence="2" key="1">
    <citation type="journal article" date="2020" name="BMC Genomics">
        <title>Correction to: Identification and distribution of gene clusters required for synthesis of sphingolipid metabolism inhibitors in diverse species of the filamentous fungus Fusarium.</title>
        <authorList>
            <person name="Kim H.S."/>
            <person name="Lohmar J.M."/>
            <person name="Busman M."/>
            <person name="Brown D.W."/>
            <person name="Naumann T.A."/>
            <person name="Divon H.H."/>
            <person name="Lysoe E."/>
            <person name="Uhlig S."/>
            <person name="Proctor R.H."/>
        </authorList>
    </citation>
    <scope>NUCLEOTIDE SEQUENCE</scope>
    <source>
        <strain evidence="2">NRRL 22465</strain>
    </source>
</reference>
<keyword evidence="3" id="KW-1185">Reference proteome</keyword>
<comment type="caution">
    <text evidence="2">The sequence shown here is derived from an EMBL/GenBank/DDBJ whole genome shotgun (WGS) entry which is preliminary data.</text>
</comment>
<evidence type="ECO:0000313" key="2">
    <source>
        <dbReference type="EMBL" id="KAF4975940.1"/>
    </source>
</evidence>
<reference evidence="2" key="2">
    <citation type="submission" date="2020-05" db="EMBL/GenBank/DDBJ databases">
        <authorList>
            <person name="Kim H.-S."/>
            <person name="Proctor R.H."/>
            <person name="Brown D.W."/>
        </authorList>
    </citation>
    <scope>NUCLEOTIDE SEQUENCE</scope>
    <source>
        <strain evidence="2">NRRL 22465</strain>
    </source>
</reference>
<gene>
    <name evidence="2" type="ORF">FZEAL_7334</name>
</gene>
<evidence type="ECO:0000313" key="3">
    <source>
        <dbReference type="Proteomes" id="UP000635477"/>
    </source>
</evidence>
<feature type="region of interest" description="Disordered" evidence="1">
    <location>
        <begin position="19"/>
        <end position="41"/>
    </location>
</feature>
<feature type="region of interest" description="Disordered" evidence="1">
    <location>
        <begin position="141"/>
        <end position="179"/>
    </location>
</feature>
<protein>
    <submittedName>
        <fullName evidence="2">Uncharacterized protein</fullName>
    </submittedName>
</protein>